<gene>
    <name evidence="1" type="ORF">CPter91_4009</name>
</gene>
<protein>
    <submittedName>
        <fullName evidence="1">Uncharacterized protein</fullName>
    </submittedName>
</protein>
<name>A0A127Q8D1_9BURK</name>
<evidence type="ECO:0000313" key="2">
    <source>
        <dbReference type="Proteomes" id="UP000074561"/>
    </source>
</evidence>
<organism evidence="1 2">
    <name type="scientific">Collimonas pratensis</name>
    <dbReference type="NCBI Taxonomy" id="279113"/>
    <lineage>
        <taxon>Bacteria</taxon>
        <taxon>Pseudomonadati</taxon>
        <taxon>Pseudomonadota</taxon>
        <taxon>Betaproteobacteria</taxon>
        <taxon>Burkholderiales</taxon>
        <taxon>Oxalobacteraceae</taxon>
        <taxon>Collimonas</taxon>
    </lineage>
</organism>
<accession>A0A127Q8D1</accession>
<dbReference type="Proteomes" id="UP000074561">
    <property type="component" value="Chromosome"/>
</dbReference>
<dbReference type="PATRIC" id="fig|279113.9.peg.3977"/>
<dbReference type="AlphaFoldDB" id="A0A127Q8D1"/>
<dbReference type="EMBL" id="CP013234">
    <property type="protein sequence ID" value="AMP06329.1"/>
    <property type="molecule type" value="Genomic_DNA"/>
</dbReference>
<proteinExistence type="predicted"/>
<dbReference type="KEGG" id="cpra:CPter91_4009"/>
<dbReference type="STRING" id="279113.CPter91_4009"/>
<evidence type="ECO:0000313" key="1">
    <source>
        <dbReference type="EMBL" id="AMP06329.1"/>
    </source>
</evidence>
<sequence>MRDVVHKMGLHGRYLFYSECAKPARLLTGVTNGLLINGIA</sequence>
<reference evidence="1 2" key="1">
    <citation type="submission" date="2015-11" db="EMBL/GenBank/DDBJ databases">
        <title>Exploring the genomic traits of fungus-feeding bacterial genus Collimonas.</title>
        <authorList>
            <person name="Song C."/>
            <person name="Schmidt R."/>
            <person name="de Jager V."/>
            <person name="Krzyzanowska D."/>
            <person name="Jongedijk E."/>
            <person name="Cankar K."/>
            <person name="Beekwilder J."/>
            <person name="van Veen A."/>
            <person name="de Boer W."/>
            <person name="van Veen J.A."/>
            <person name="Garbeva P."/>
        </authorList>
    </citation>
    <scope>NUCLEOTIDE SEQUENCE [LARGE SCALE GENOMIC DNA]</scope>
    <source>
        <strain evidence="1 2">Ter91</strain>
    </source>
</reference>